<dbReference type="AlphaFoldDB" id="A0A8I2YFF9"/>
<dbReference type="EMBL" id="JAGFBS010000042">
    <property type="protein sequence ID" value="KAG6370949.1"/>
    <property type="molecule type" value="Genomic_DNA"/>
</dbReference>
<evidence type="ECO:0000313" key="2">
    <source>
        <dbReference type="Proteomes" id="UP000683000"/>
    </source>
</evidence>
<comment type="caution">
    <text evidence="1">The sequence shown here is derived from an EMBL/GenBank/DDBJ whole genome shotgun (WGS) entry which is preliminary data.</text>
</comment>
<dbReference type="Proteomes" id="UP000683000">
    <property type="component" value="Unassembled WGS sequence"/>
</dbReference>
<evidence type="ECO:0000313" key="1">
    <source>
        <dbReference type="EMBL" id="KAG6370949.1"/>
    </source>
</evidence>
<reference evidence="1" key="1">
    <citation type="submission" date="2021-03" db="EMBL/GenBank/DDBJ databases">
        <title>Evolutionary innovations through gain and loss of genes in the ectomycorrhizal Boletales.</title>
        <authorList>
            <person name="Wu G."/>
            <person name="Miyauchi S."/>
            <person name="Morin E."/>
            <person name="Yang Z.-L."/>
            <person name="Xu J."/>
            <person name="Martin F.M."/>
        </authorList>
    </citation>
    <scope>NUCLEOTIDE SEQUENCE</scope>
    <source>
        <strain evidence="1">BR01</strain>
    </source>
</reference>
<keyword evidence="2" id="KW-1185">Reference proteome</keyword>
<sequence>MGSIGHTVHRADGLNWNWTCHPPMHHVDVMTTPTGQQANGLDWTYCAPICTPP</sequence>
<name>A0A8I2YFF9_9AGAM</name>
<gene>
    <name evidence="1" type="ORF">JVT61DRAFT_10840</name>
</gene>
<accession>A0A8I2YFF9</accession>
<organism evidence="1 2">
    <name type="scientific">Boletus reticuloceps</name>
    <dbReference type="NCBI Taxonomy" id="495285"/>
    <lineage>
        <taxon>Eukaryota</taxon>
        <taxon>Fungi</taxon>
        <taxon>Dikarya</taxon>
        <taxon>Basidiomycota</taxon>
        <taxon>Agaricomycotina</taxon>
        <taxon>Agaricomycetes</taxon>
        <taxon>Agaricomycetidae</taxon>
        <taxon>Boletales</taxon>
        <taxon>Boletineae</taxon>
        <taxon>Boletaceae</taxon>
        <taxon>Boletoideae</taxon>
        <taxon>Boletus</taxon>
    </lineage>
</organism>
<protein>
    <submittedName>
        <fullName evidence="1">Uncharacterized protein</fullName>
    </submittedName>
</protein>
<proteinExistence type="predicted"/>